<evidence type="ECO:0000313" key="6">
    <source>
        <dbReference type="Proteomes" id="UP000323653"/>
    </source>
</evidence>
<sequence length="308" mass="34544">MKNIKRKVVCYGEILWDNLPTGKKPGGAPMNVAYHLNQLGIESSLISKVGNDKNGEELLAFIETKGLSKKYCQIDETYPTSTVEVLIGDDNEVKYEIVKPVAWDFIEENEEISTLTKNADAFVFGSLATRNATSYNTLLSLLDKATYKVFDVNLRAPHYSESGIADLLYKSDLLKLNIHELNLITSWFFSNCKTEWEKIENLQNKFGISEIVVTKGSSGATYYTKNEQYNYPAYKVIVNDTIGSGDSFLAAFLLKKLAHADINDTLSYAAALGAYVTMHSGACPEYKPNDLNYFIWKTELATINHLYT</sequence>
<organism evidence="5 6">
    <name type="scientific">Pedobacter aquae</name>
    <dbReference type="NCBI Taxonomy" id="2605747"/>
    <lineage>
        <taxon>Bacteria</taxon>
        <taxon>Pseudomonadati</taxon>
        <taxon>Bacteroidota</taxon>
        <taxon>Sphingobacteriia</taxon>
        <taxon>Sphingobacteriales</taxon>
        <taxon>Sphingobacteriaceae</taxon>
        <taxon>Pedobacter</taxon>
    </lineage>
</organism>
<dbReference type="AlphaFoldDB" id="A0A5C0VN63"/>
<dbReference type="Gene3D" id="3.40.1190.20">
    <property type="match status" value="1"/>
</dbReference>
<protein>
    <submittedName>
        <fullName evidence="5">Carbohydrate kinase</fullName>
    </submittedName>
</protein>
<dbReference type="InterPro" id="IPR050306">
    <property type="entry name" value="PfkB_Carbo_kinase"/>
</dbReference>
<dbReference type="PANTHER" id="PTHR43085:SF57">
    <property type="entry name" value="CARBOHYDRATE KINASE PFKB DOMAIN-CONTAINING PROTEIN"/>
    <property type="match status" value="1"/>
</dbReference>
<dbReference type="InterPro" id="IPR011611">
    <property type="entry name" value="PfkB_dom"/>
</dbReference>
<dbReference type="PANTHER" id="PTHR43085">
    <property type="entry name" value="HEXOKINASE FAMILY MEMBER"/>
    <property type="match status" value="1"/>
</dbReference>
<dbReference type="KEGG" id="pej:FYC62_16575"/>
<dbReference type="InterPro" id="IPR002173">
    <property type="entry name" value="Carboh/pur_kinase_PfkB_CS"/>
</dbReference>
<reference evidence="5 6" key="1">
    <citation type="submission" date="2019-08" db="EMBL/GenBank/DDBJ databases">
        <title>Pedobacter sp. nov., isolated from Han river, South Korea.</title>
        <authorList>
            <person name="Lee D.-H."/>
            <person name="Kim Y.-S."/>
            <person name="Hwang E.-M."/>
            <person name="Le Tran T.C."/>
            <person name="Cha C.-J."/>
        </authorList>
    </citation>
    <scope>NUCLEOTIDE SEQUENCE [LARGE SCALE GENOMIC DNA]</scope>
    <source>
        <strain evidence="5 6">CJ43</strain>
    </source>
</reference>
<proteinExistence type="inferred from homology"/>
<comment type="similarity">
    <text evidence="1">Belongs to the carbohydrate kinase PfkB family.</text>
</comment>
<dbReference type="CDD" id="cd01167">
    <property type="entry name" value="bac_FRK"/>
    <property type="match status" value="1"/>
</dbReference>
<evidence type="ECO:0000256" key="3">
    <source>
        <dbReference type="ARBA" id="ARBA00022777"/>
    </source>
</evidence>
<keyword evidence="2" id="KW-0808">Transferase</keyword>
<dbReference type="GO" id="GO:0016301">
    <property type="term" value="F:kinase activity"/>
    <property type="evidence" value="ECO:0007669"/>
    <property type="project" value="UniProtKB-KW"/>
</dbReference>
<dbReference type="Proteomes" id="UP000323653">
    <property type="component" value="Chromosome"/>
</dbReference>
<dbReference type="Pfam" id="PF00294">
    <property type="entry name" value="PfkB"/>
    <property type="match status" value="1"/>
</dbReference>
<dbReference type="RefSeq" id="WP_149075748.1">
    <property type="nucleotide sequence ID" value="NZ_CP043329.1"/>
</dbReference>
<evidence type="ECO:0000256" key="1">
    <source>
        <dbReference type="ARBA" id="ARBA00010688"/>
    </source>
</evidence>
<keyword evidence="6" id="KW-1185">Reference proteome</keyword>
<keyword evidence="3 5" id="KW-0418">Kinase</keyword>
<evidence type="ECO:0000259" key="4">
    <source>
        <dbReference type="Pfam" id="PF00294"/>
    </source>
</evidence>
<dbReference type="SUPFAM" id="SSF53613">
    <property type="entry name" value="Ribokinase-like"/>
    <property type="match status" value="1"/>
</dbReference>
<accession>A0A5C0VN63</accession>
<gene>
    <name evidence="5" type="ORF">FYC62_16575</name>
</gene>
<name>A0A5C0VN63_9SPHI</name>
<dbReference type="PROSITE" id="PS00584">
    <property type="entry name" value="PFKB_KINASES_2"/>
    <property type="match status" value="1"/>
</dbReference>
<evidence type="ECO:0000313" key="5">
    <source>
        <dbReference type="EMBL" id="QEK53113.1"/>
    </source>
</evidence>
<evidence type="ECO:0000256" key="2">
    <source>
        <dbReference type="ARBA" id="ARBA00022679"/>
    </source>
</evidence>
<feature type="domain" description="Carbohydrate kinase PfkB" evidence="4">
    <location>
        <begin position="22"/>
        <end position="283"/>
    </location>
</feature>
<dbReference type="EMBL" id="CP043329">
    <property type="protein sequence ID" value="QEK53113.1"/>
    <property type="molecule type" value="Genomic_DNA"/>
</dbReference>
<dbReference type="PROSITE" id="PS00583">
    <property type="entry name" value="PFKB_KINASES_1"/>
    <property type="match status" value="1"/>
</dbReference>
<dbReference type="InterPro" id="IPR029056">
    <property type="entry name" value="Ribokinase-like"/>
</dbReference>